<dbReference type="Gene3D" id="3.30.1840.10">
    <property type="entry name" value="Polyphosphate kinase middle domain"/>
    <property type="match status" value="1"/>
</dbReference>
<dbReference type="InterPro" id="IPR036832">
    <property type="entry name" value="PPK_N_dom_sf"/>
</dbReference>
<keyword evidence="7 8" id="KW-0460">Magnesium</keyword>
<dbReference type="SUPFAM" id="SSF56024">
    <property type="entry name" value="Phospholipase D/nuclease"/>
    <property type="match status" value="2"/>
</dbReference>
<dbReference type="PANTHER" id="PTHR30218">
    <property type="entry name" value="POLYPHOSPHATE KINASE"/>
    <property type="match status" value="1"/>
</dbReference>
<dbReference type="AlphaFoldDB" id="A0A542YNZ2"/>
<evidence type="ECO:0000256" key="7">
    <source>
        <dbReference type="ARBA" id="ARBA00022842"/>
    </source>
</evidence>
<feature type="binding site" evidence="8">
    <location>
        <position position="615"/>
    </location>
    <ligand>
        <name>ATP</name>
        <dbReference type="ChEBI" id="CHEBI:30616"/>
    </ligand>
</feature>
<dbReference type="Pfam" id="PF17941">
    <property type="entry name" value="PP_kinase_C_1"/>
    <property type="match status" value="1"/>
</dbReference>
<evidence type="ECO:0000259" key="14">
    <source>
        <dbReference type="Pfam" id="PF17941"/>
    </source>
</evidence>
<dbReference type="InterPro" id="IPR041108">
    <property type="entry name" value="PP_kinase_C_1"/>
</dbReference>
<gene>
    <name evidence="8" type="primary">ppk</name>
    <name evidence="15" type="ORF">FB467_0911</name>
</gene>
<dbReference type="PANTHER" id="PTHR30218:SF0">
    <property type="entry name" value="POLYPHOSPHATE KINASE"/>
    <property type="match status" value="1"/>
</dbReference>
<evidence type="ECO:0000256" key="6">
    <source>
        <dbReference type="ARBA" id="ARBA00022840"/>
    </source>
</evidence>
<evidence type="ECO:0000259" key="12">
    <source>
        <dbReference type="Pfam" id="PF13089"/>
    </source>
</evidence>
<dbReference type="HAMAP" id="MF_00347">
    <property type="entry name" value="Polyphosphate_kinase"/>
    <property type="match status" value="1"/>
</dbReference>
<dbReference type="NCBIfam" id="NF003922">
    <property type="entry name" value="PRK05443.2-3"/>
    <property type="match status" value="1"/>
</dbReference>
<evidence type="ECO:0000256" key="10">
    <source>
        <dbReference type="SAM" id="MobiDB-lite"/>
    </source>
</evidence>
<evidence type="ECO:0000256" key="8">
    <source>
        <dbReference type="HAMAP-Rule" id="MF_00347"/>
    </source>
</evidence>
<dbReference type="FunFam" id="3.30.870.10:FF:000001">
    <property type="entry name" value="Polyphosphate kinase"/>
    <property type="match status" value="1"/>
</dbReference>
<dbReference type="GO" id="GO:0046872">
    <property type="term" value="F:metal ion binding"/>
    <property type="evidence" value="ECO:0007669"/>
    <property type="project" value="UniProtKB-KW"/>
</dbReference>
<feature type="binding site" evidence="8">
    <location>
        <position position="95"/>
    </location>
    <ligand>
        <name>ATP</name>
        <dbReference type="ChEBI" id="CHEBI:30616"/>
    </ligand>
</feature>
<comment type="similarity">
    <text evidence="8 9">Belongs to the polyphosphate kinase 1 (PPK1) family.</text>
</comment>
<dbReference type="InterPro" id="IPR025198">
    <property type="entry name" value="PPK_N_dom"/>
</dbReference>
<dbReference type="Proteomes" id="UP000319516">
    <property type="component" value="Unassembled WGS sequence"/>
</dbReference>
<feature type="binding site" evidence="8">
    <location>
        <position position="429"/>
    </location>
    <ligand>
        <name>Mg(2+)</name>
        <dbReference type="ChEBI" id="CHEBI:18420"/>
    </ligand>
</feature>
<keyword evidence="1 8" id="KW-0597">Phosphoprotein</keyword>
<dbReference type="InterPro" id="IPR024953">
    <property type="entry name" value="PP_kinase_middle"/>
</dbReference>
<evidence type="ECO:0000256" key="3">
    <source>
        <dbReference type="ARBA" id="ARBA00022723"/>
    </source>
</evidence>
<evidence type="ECO:0000259" key="11">
    <source>
        <dbReference type="Pfam" id="PF02503"/>
    </source>
</evidence>
<dbReference type="GO" id="GO:0008976">
    <property type="term" value="F:polyphosphate kinase activity"/>
    <property type="evidence" value="ECO:0007669"/>
    <property type="project" value="UniProtKB-UniRule"/>
</dbReference>
<dbReference type="Gene3D" id="3.30.870.10">
    <property type="entry name" value="Endonuclease Chain A"/>
    <property type="match status" value="2"/>
</dbReference>
<feature type="domain" description="Polyphosphate kinase C-terminal" evidence="14">
    <location>
        <begin position="385"/>
        <end position="548"/>
    </location>
</feature>
<keyword evidence="5 8" id="KW-0418">Kinase</keyword>
<dbReference type="NCBIfam" id="TIGR03705">
    <property type="entry name" value="poly_P_kin"/>
    <property type="match status" value="1"/>
</dbReference>
<dbReference type="OrthoDB" id="9761456at2"/>
<proteinExistence type="inferred from homology"/>
<evidence type="ECO:0000313" key="16">
    <source>
        <dbReference type="Proteomes" id="UP000319516"/>
    </source>
</evidence>
<dbReference type="Pfam" id="PF13090">
    <property type="entry name" value="PP_kinase_C"/>
    <property type="match status" value="1"/>
</dbReference>
<dbReference type="EC" id="2.7.4.1" evidence="8 9"/>
<dbReference type="CDD" id="cd09168">
    <property type="entry name" value="PLDc_PaPPK1_C2_like"/>
    <property type="match status" value="1"/>
</dbReference>
<feature type="binding site" evidence="8">
    <location>
        <position position="459"/>
    </location>
    <ligand>
        <name>Mg(2+)</name>
        <dbReference type="ChEBI" id="CHEBI:18420"/>
    </ligand>
</feature>
<keyword evidence="4 8" id="KW-0547">Nucleotide-binding</keyword>
<feature type="active site" description="Phosphohistidine intermediate" evidence="8">
    <location>
        <position position="489"/>
    </location>
</feature>
<name>A0A542YNZ2_9MICO</name>
<sequence>MTTTDPAAPDIVESPSIVPLPTIRAARQRAANGRFIRSVSSSPNESADTEGLPPDRFLDREVSWLQFNERVLQLAADPAVPLLERARYLAIFASNLDEFFMVRVAGLMRRIATGIATRSASGLEPREVLDEISVGAHDLSAQHAALYANQVAPLLAGEGITIAGWDDLTEEEQSQLGEMFRSTVYPVLTPLAVDPAHPFPYISGLSLNLAVLLIHPQTGREHFARVKVPPLLPRFIRIDSGPDHLYRDRFVLLEQLIAAHLDQLFPGMEVHETFTFRVTRNEDLEVEEDDAENLLTALERELTRRRFGPPVRLEVVEDMDDHVLDLLTRELRVSPSEVYRLPAPLDLTALTTIADLDRTELAFPGFVPKTHPDLAPVERSAPSDILGAMREKDILLHHPYDSFSTSVQAFIEQAAADPAVLAIKQTLYRTSGDSPIIDALIEAAAAGKQVLAVVEIKARFDEENNISWARKLEHAGVHVVYGMVGLKTHAKLALAVREEPGGLRRYSHVGTGNYNPKTARIYEDLGLLTCDETIGEDLSRLFNQLSGMAPRTKFKRLLVAPRSVRSGLVELVEAEAAKGPDGQIRMKVNSIVDEALIDALYRASGAGCRVDLWVRGICAVRPGVPGLSENVRVRSTLGRFLEHSRVFAFGKGSSPQVYLGSADMMHRNLDRRVEALVPVTERAHVKTLAKLLDRVMSEDVASWHLDGDGQWTRQHLDDDGQPLADLQSQLIDSYGRRRRPGRRR</sequence>
<feature type="region of interest" description="Disordered" evidence="10">
    <location>
        <begin position="34"/>
        <end position="53"/>
    </location>
</feature>
<accession>A0A542YNZ2</accession>
<protein>
    <recommendedName>
        <fullName evidence="8 9">Polyphosphate kinase</fullName>
        <ecNumber evidence="8 9">2.7.4.1</ecNumber>
    </recommendedName>
    <alternativeName>
        <fullName evidence="8">ATP-polyphosphate phosphotransferase</fullName>
    </alternativeName>
    <alternativeName>
        <fullName evidence="8">Polyphosphoric acid kinase</fullName>
    </alternativeName>
</protein>
<keyword evidence="3 8" id="KW-0479">Metal-binding</keyword>
<dbReference type="GO" id="GO:0009358">
    <property type="term" value="C:polyphosphate kinase complex"/>
    <property type="evidence" value="ECO:0007669"/>
    <property type="project" value="InterPro"/>
</dbReference>
<evidence type="ECO:0000256" key="1">
    <source>
        <dbReference type="ARBA" id="ARBA00022553"/>
    </source>
</evidence>
<feature type="binding site" evidence="8">
    <location>
        <position position="643"/>
    </location>
    <ligand>
        <name>ATP</name>
        <dbReference type="ChEBI" id="CHEBI:30616"/>
    </ligand>
</feature>
<comment type="PTM">
    <text evidence="8 9">An intermediate of this reaction is the autophosphorylated ppk in which a phosphate is covalently linked to a histidine residue through a N-P bond.</text>
</comment>
<dbReference type="GO" id="GO:0006799">
    <property type="term" value="P:polyphosphate biosynthetic process"/>
    <property type="evidence" value="ECO:0007669"/>
    <property type="project" value="UniProtKB-UniRule"/>
</dbReference>
<dbReference type="GO" id="GO:0005524">
    <property type="term" value="F:ATP binding"/>
    <property type="evidence" value="ECO:0007669"/>
    <property type="project" value="UniProtKB-KW"/>
</dbReference>
<comment type="cofactor">
    <cofactor evidence="8">
        <name>Mg(2+)</name>
        <dbReference type="ChEBI" id="CHEBI:18420"/>
    </cofactor>
</comment>
<dbReference type="CDD" id="cd09165">
    <property type="entry name" value="PLDc_PaPPK1_C1_like"/>
    <property type="match status" value="1"/>
</dbReference>
<dbReference type="NCBIfam" id="NF003921">
    <property type="entry name" value="PRK05443.2-2"/>
    <property type="match status" value="1"/>
</dbReference>
<dbReference type="Pfam" id="PF02503">
    <property type="entry name" value="PP_kinase"/>
    <property type="match status" value="1"/>
</dbReference>
<evidence type="ECO:0000259" key="13">
    <source>
        <dbReference type="Pfam" id="PF13090"/>
    </source>
</evidence>
<evidence type="ECO:0000256" key="4">
    <source>
        <dbReference type="ARBA" id="ARBA00022741"/>
    </source>
</evidence>
<keyword evidence="2 8" id="KW-0808">Transferase</keyword>
<dbReference type="Gene3D" id="1.20.58.310">
    <property type="entry name" value="Polyphosphate kinase N-terminal domain"/>
    <property type="match status" value="1"/>
</dbReference>
<evidence type="ECO:0000256" key="9">
    <source>
        <dbReference type="RuleBase" id="RU003800"/>
    </source>
</evidence>
<dbReference type="InterPro" id="IPR003414">
    <property type="entry name" value="PP_kinase"/>
</dbReference>
<dbReference type="RefSeq" id="WP_141784031.1">
    <property type="nucleotide sequence ID" value="NZ_BAAAIK010000003.1"/>
</dbReference>
<reference evidence="15 16" key="1">
    <citation type="submission" date="2019-06" db="EMBL/GenBank/DDBJ databases">
        <title>Sequencing the genomes of 1000 actinobacteria strains.</title>
        <authorList>
            <person name="Klenk H.-P."/>
        </authorList>
    </citation>
    <scope>NUCLEOTIDE SEQUENCE [LARGE SCALE GENOMIC DNA]</scope>
    <source>
        <strain evidence="15 16">DSM 12335</strain>
    </source>
</reference>
<dbReference type="NCBIfam" id="NF003917">
    <property type="entry name" value="PRK05443.1-1"/>
    <property type="match status" value="1"/>
</dbReference>
<dbReference type="SUPFAM" id="SSF140356">
    <property type="entry name" value="PPK N-terminal domain-like"/>
    <property type="match status" value="1"/>
</dbReference>
<organism evidence="15 16">
    <name type="scientific">Ornithinicoccus hortensis</name>
    <dbReference type="NCBI Taxonomy" id="82346"/>
    <lineage>
        <taxon>Bacteria</taxon>
        <taxon>Bacillati</taxon>
        <taxon>Actinomycetota</taxon>
        <taxon>Actinomycetes</taxon>
        <taxon>Micrococcales</taxon>
        <taxon>Intrasporangiaceae</taxon>
        <taxon>Ornithinicoccus</taxon>
    </lineage>
</organism>
<comment type="function">
    <text evidence="8 9">Catalyzes the reversible transfer of the terminal phosphate of ATP to form a long-chain polyphosphate (polyP).</text>
</comment>
<feature type="binding site" evidence="8">
    <location>
        <position position="522"/>
    </location>
    <ligand>
        <name>ATP</name>
        <dbReference type="ChEBI" id="CHEBI:30616"/>
    </ligand>
</feature>
<dbReference type="SUPFAM" id="SSF143724">
    <property type="entry name" value="PHP14-like"/>
    <property type="match status" value="1"/>
</dbReference>
<evidence type="ECO:0000256" key="5">
    <source>
        <dbReference type="ARBA" id="ARBA00022777"/>
    </source>
</evidence>
<dbReference type="Pfam" id="PF13089">
    <property type="entry name" value="PP_kinase_N"/>
    <property type="match status" value="1"/>
</dbReference>
<comment type="caution">
    <text evidence="15">The sequence shown here is derived from an EMBL/GenBank/DDBJ whole genome shotgun (WGS) entry which is preliminary data.</text>
</comment>
<dbReference type="EMBL" id="VFOP01000001">
    <property type="protein sequence ID" value="TQL49818.1"/>
    <property type="molecule type" value="Genomic_DNA"/>
</dbReference>
<feature type="domain" description="Polyphosphate kinase middle" evidence="11">
    <location>
        <begin position="171"/>
        <end position="351"/>
    </location>
</feature>
<evidence type="ECO:0000313" key="15">
    <source>
        <dbReference type="EMBL" id="TQL49818.1"/>
    </source>
</evidence>
<keyword evidence="16" id="KW-1185">Reference proteome</keyword>
<dbReference type="InterPro" id="IPR025200">
    <property type="entry name" value="PPK_C_dom2"/>
</dbReference>
<dbReference type="NCBIfam" id="NF003918">
    <property type="entry name" value="PRK05443.1-2"/>
    <property type="match status" value="1"/>
</dbReference>
<keyword evidence="6 8" id="KW-0067">ATP-binding</keyword>
<evidence type="ECO:0000256" key="2">
    <source>
        <dbReference type="ARBA" id="ARBA00022679"/>
    </source>
</evidence>
<dbReference type="InterPro" id="IPR036830">
    <property type="entry name" value="PP_kinase_middle_dom_sf"/>
</dbReference>
<feature type="domain" description="Polyphosphate kinase N-terminal" evidence="12">
    <location>
        <begin position="57"/>
        <end position="162"/>
    </location>
</feature>
<feature type="domain" description="Polyphosphate kinase C-terminal" evidence="13">
    <location>
        <begin position="557"/>
        <end position="718"/>
    </location>
</feature>
<dbReference type="PIRSF" id="PIRSF015589">
    <property type="entry name" value="PP_kinase"/>
    <property type="match status" value="1"/>
</dbReference>
<comment type="catalytic activity">
    <reaction evidence="8 9">
        <text>[phosphate](n) + ATP = [phosphate](n+1) + ADP</text>
        <dbReference type="Rhea" id="RHEA:19573"/>
        <dbReference type="Rhea" id="RHEA-COMP:9859"/>
        <dbReference type="Rhea" id="RHEA-COMP:14280"/>
        <dbReference type="ChEBI" id="CHEBI:16838"/>
        <dbReference type="ChEBI" id="CHEBI:30616"/>
        <dbReference type="ChEBI" id="CHEBI:456216"/>
        <dbReference type="EC" id="2.7.4.1"/>
    </reaction>
</comment>